<sequence length="161" mass="18958">MAISNRNILSITPNPIQFIINELPYLMLCPLGLVYSGIEGNPLSSLVLGISICLLMMLIYRYAYLRRIRYHIGEEQLIFEYGIFQRKVHYMELYRIVDFYEHQSFMQQLLSLKSVTVFSMDRQTPRLEMQGIRASKEIISIIRQGVESNKKRRGVYEITNR</sequence>
<dbReference type="InterPro" id="IPR005182">
    <property type="entry name" value="YdbS-like_PH"/>
</dbReference>
<keyword evidence="1" id="KW-0472">Membrane</keyword>
<protein>
    <submittedName>
        <fullName evidence="3">PH domain-containing protein</fullName>
    </submittedName>
</protein>
<dbReference type="Pfam" id="PF03703">
    <property type="entry name" value="bPH_2"/>
    <property type="match status" value="1"/>
</dbReference>
<dbReference type="EMBL" id="FNRP01000028">
    <property type="protein sequence ID" value="SEB07599.1"/>
    <property type="molecule type" value="Genomic_DNA"/>
</dbReference>
<accession>A0A1H4GDA6</accession>
<dbReference type="Proteomes" id="UP000183040">
    <property type="component" value="Unassembled WGS sequence"/>
</dbReference>
<dbReference type="RefSeq" id="WP_074707979.1">
    <property type="nucleotide sequence ID" value="NZ_FNRP01000028.1"/>
</dbReference>
<feature type="transmembrane region" description="Helical" evidence="1">
    <location>
        <begin position="43"/>
        <end position="63"/>
    </location>
</feature>
<proteinExistence type="predicted"/>
<gene>
    <name evidence="3" type="ORF">SAMN04487924_12846</name>
</gene>
<feature type="domain" description="YdbS-like PH" evidence="2">
    <location>
        <begin position="66"/>
        <end position="137"/>
    </location>
</feature>
<evidence type="ECO:0000313" key="3">
    <source>
        <dbReference type="EMBL" id="SEB07599.1"/>
    </source>
</evidence>
<evidence type="ECO:0000313" key="4">
    <source>
        <dbReference type="Proteomes" id="UP000183040"/>
    </source>
</evidence>
<name>A0A1H4GDA6_9BACE</name>
<dbReference type="AlphaFoldDB" id="A0A1H4GDA6"/>
<keyword evidence="1" id="KW-0812">Transmembrane</keyword>
<keyword evidence="1" id="KW-1133">Transmembrane helix</keyword>
<organism evidence="3 4">
    <name type="scientific">Bacteroides xylanisolvens</name>
    <dbReference type="NCBI Taxonomy" id="371601"/>
    <lineage>
        <taxon>Bacteria</taxon>
        <taxon>Pseudomonadati</taxon>
        <taxon>Bacteroidota</taxon>
        <taxon>Bacteroidia</taxon>
        <taxon>Bacteroidales</taxon>
        <taxon>Bacteroidaceae</taxon>
        <taxon>Bacteroides</taxon>
    </lineage>
</organism>
<reference evidence="3 4" key="1">
    <citation type="submission" date="2016-10" db="EMBL/GenBank/DDBJ databases">
        <authorList>
            <person name="de Groot N.N."/>
        </authorList>
    </citation>
    <scope>NUCLEOTIDE SEQUENCE [LARGE SCALE GENOMIC DNA]</scope>
    <source>
        <strain evidence="3 4">NLAE-zl-G339</strain>
    </source>
</reference>
<evidence type="ECO:0000259" key="2">
    <source>
        <dbReference type="Pfam" id="PF03703"/>
    </source>
</evidence>
<evidence type="ECO:0000256" key="1">
    <source>
        <dbReference type="SAM" id="Phobius"/>
    </source>
</evidence>